<sequence length="184" mass="21833">MNIDDLLILIEKSREKIEKIEEDLYFRIKERIDELNQLKKEADDDEFTKIDEELRTLKRIQKRIFEMRTFKIIKLAWADICETESGIEGRENLIEVEREFYRKLRDLLTDFRKSVIEGQPVHESAEELPDSERVLVRVRQDVPEFEGVDGKTYKLRREDVVLIPSLNANALIKSGVAEKIEVKR</sequence>
<evidence type="ECO:0000259" key="2">
    <source>
        <dbReference type="Pfam" id="PF05916"/>
    </source>
</evidence>
<evidence type="ECO:0000313" key="4">
    <source>
        <dbReference type="Proteomes" id="UP000030624"/>
    </source>
</evidence>
<dbReference type="AlphaFoldDB" id="A0A0A7GBZ4"/>
<evidence type="ECO:0000313" key="3">
    <source>
        <dbReference type="EMBL" id="AIY89575.1"/>
    </source>
</evidence>
<keyword evidence="1" id="KW-0175">Coiled coil</keyword>
<dbReference type="CDD" id="cd11714">
    <property type="entry name" value="GINS_A_archaea"/>
    <property type="match status" value="1"/>
</dbReference>
<proteinExistence type="predicted"/>
<dbReference type="eggNOG" id="arCOG00551">
    <property type="taxonomic scope" value="Archaea"/>
</dbReference>
<gene>
    <name evidence="3" type="ORF">GACE_0522</name>
</gene>
<feature type="domain" description="GINS subunit" evidence="2">
    <location>
        <begin position="11"/>
        <end position="115"/>
    </location>
</feature>
<feature type="coiled-coil region" evidence="1">
    <location>
        <begin position="3"/>
        <end position="45"/>
    </location>
</feature>
<dbReference type="EMBL" id="CP009552">
    <property type="protein sequence ID" value="AIY89575.1"/>
    <property type="molecule type" value="Genomic_DNA"/>
</dbReference>
<dbReference type="STRING" id="565033.GACE_0522"/>
<dbReference type="Proteomes" id="UP000030624">
    <property type="component" value="Chromosome"/>
</dbReference>
<organism evidence="3 4">
    <name type="scientific">Geoglobus acetivorans</name>
    <dbReference type="NCBI Taxonomy" id="565033"/>
    <lineage>
        <taxon>Archaea</taxon>
        <taxon>Methanobacteriati</taxon>
        <taxon>Methanobacteriota</taxon>
        <taxon>Archaeoglobi</taxon>
        <taxon>Archaeoglobales</taxon>
        <taxon>Archaeoglobaceae</taxon>
        <taxon>Geoglobus</taxon>
    </lineage>
</organism>
<dbReference type="InterPro" id="IPR021151">
    <property type="entry name" value="GINS_A"/>
</dbReference>
<accession>A0A0A7GBZ4</accession>
<dbReference type="RefSeq" id="WP_048093552.1">
    <property type="nucleotide sequence ID" value="NZ_CP009552.1"/>
</dbReference>
<dbReference type="Pfam" id="PF05916">
    <property type="entry name" value="Sld5"/>
    <property type="match status" value="1"/>
</dbReference>
<dbReference type="HOGENOM" id="CLU_104918_0_0_2"/>
<reference evidence="3 4" key="1">
    <citation type="journal article" date="2015" name="Appl. Environ. Microbiol.">
        <title>The Geoglobus acetivorans genome: Fe(III) reduction, acetate utilization, autotrophic growth, and degradation of aromatic compounds in a hyperthermophilic archaeon.</title>
        <authorList>
            <person name="Mardanov A.V."/>
            <person name="Slododkina G.B."/>
            <person name="Slobodkin A.I."/>
            <person name="Beletsky A.V."/>
            <person name="Gavrilov S.N."/>
            <person name="Kublanov I.V."/>
            <person name="Bonch-Osmolovskaya E.A."/>
            <person name="Skryabin K.G."/>
            <person name="Ravin N.V."/>
        </authorList>
    </citation>
    <scope>NUCLEOTIDE SEQUENCE [LARGE SCALE GENOMIC DNA]</scope>
    <source>
        <strain evidence="3 4">SBH6</strain>
    </source>
</reference>
<dbReference type="Gene3D" id="3.40.5.50">
    <property type="match status" value="1"/>
</dbReference>
<dbReference type="GeneID" id="24797126"/>
<evidence type="ECO:0000256" key="1">
    <source>
        <dbReference type="SAM" id="Coils"/>
    </source>
</evidence>
<dbReference type="KEGG" id="gac:GACE_0522"/>
<protein>
    <recommendedName>
        <fullName evidence="2">GINS subunit domain-containing protein</fullName>
    </recommendedName>
</protein>
<name>A0A0A7GBZ4_GEOAI</name>